<comment type="caution">
    <text evidence="3">The sequence shown here is derived from an EMBL/GenBank/DDBJ whole genome shotgun (WGS) entry which is preliminary data.</text>
</comment>
<dbReference type="InterPro" id="IPR029010">
    <property type="entry name" value="ThuA-like"/>
</dbReference>
<dbReference type="PANTHER" id="PTHR40469">
    <property type="entry name" value="SECRETED GLYCOSYL HYDROLASE"/>
    <property type="match status" value="1"/>
</dbReference>
<evidence type="ECO:0000259" key="2">
    <source>
        <dbReference type="Pfam" id="PF06283"/>
    </source>
</evidence>
<feature type="domain" description="ThuA-like" evidence="2">
    <location>
        <begin position="103"/>
        <end position="301"/>
    </location>
</feature>
<gene>
    <name evidence="3" type="ORF">ABS311_18045</name>
</gene>
<dbReference type="Pfam" id="PF06283">
    <property type="entry name" value="ThuA"/>
    <property type="match status" value="1"/>
</dbReference>
<dbReference type="PROSITE" id="PS51257">
    <property type="entry name" value="PROKAR_LIPOPROTEIN"/>
    <property type="match status" value="1"/>
</dbReference>
<dbReference type="RefSeq" id="WP_350402831.1">
    <property type="nucleotide sequence ID" value="NZ_JBELOE010000266.1"/>
</dbReference>
<feature type="chain" id="PRO_5046749869" evidence="1">
    <location>
        <begin position="21"/>
        <end position="325"/>
    </location>
</feature>
<feature type="signal peptide" evidence="1">
    <location>
        <begin position="1"/>
        <end position="20"/>
    </location>
</feature>
<name>A0ABV1RM21_9ALTE</name>
<proteinExistence type="predicted"/>
<keyword evidence="1" id="KW-0732">Signal</keyword>
<accession>A0ABV1RM21</accession>
<sequence length="325" mass="37153">MNKLKLSLVFWGLIVLSACSNITEKANDETQVKMLKALIIDGQNNHVVWPMSTMMMKRYLEDSGRFTVDIERTQYTWNYNKFGPQYPLNDGKKYTEHHPTKTDPQFSPQFEKYDVVISNFGWKTADWPQQTKQNFENYMKNGGGFVVIHAANNAFPNWLEYNKMIGLGGWGGRNESHGPYVYYDKDNKLVRDTRKGNGGGHGKQVEFTVTTRAENHPIMQGIPNSWLHTRDELYVKLRGPAENMTVLATAYDTQKTHRHEPVLMAIDYHQGRIFHSTLGHAKPAFESVGFIATLQRGTEWAATGKVTIPVPEDFPTETQTSIRAF</sequence>
<reference evidence="3 4" key="1">
    <citation type="submission" date="2024-06" db="EMBL/GenBank/DDBJ databases">
        <authorList>
            <person name="Chen R.Y."/>
        </authorList>
    </citation>
    <scope>NUCLEOTIDE SEQUENCE [LARGE SCALE GENOMIC DNA]</scope>
    <source>
        <strain evidence="3 4">D2</strain>
    </source>
</reference>
<organism evidence="3 4">
    <name type="scientific">Catenovulum sediminis</name>
    <dbReference type="NCBI Taxonomy" id="1740262"/>
    <lineage>
        <taxon>Bacteria</taxon>
        <taxon>Pseudomonadati</taxon>
        <taxon>Pseudomonadota</taxon>
        <taxon>Gammaproteobacteria</taxon>
        <taxon>Alteromonadales</taxon>
        <taxon>Alteromonadaceae</taxon>
        <taxon>Catenovulum</taxon>
    </lineage>
</organism>
<dbReference type="PANTHER" id="PTHR40469:SF2">
    <property type="entry name" value="GALACTOSE-BINDING DOMAIN-LIKE SUPERFAMILY PROTEIN"/>
    <property type="match status" value="1"/>
</dbReference>
<evidence type="ECO:0000256" key="1">
    <source>
        <dbReference type="SAM" id="SignalP"/>
    </source>
</evidence>
<keyword evidence="4" id="KW-1185">Reference proteome</keyword>
<evidence type="ECO:0000313" key="3">
    <source>
        <dbReference type="EMBL" id="MER2493781.1"/>
    </source>
</evidence>
<dbReference type="Proteomes" id="UP001467690">
    <property type="component" value="Unassembled WGS sequence"/>
</dbReference>
<evidence type="ECO:0000313" key="4">
    <source>
        <dbReference type="Proteomes" id="UP001467690"/>
    </source>
</evidence>
<dbReference type="InterPro" id="IPR029062">
    <property type="entry name" value="Class_I_gatase-like"/>
</dbReference>
<dbReference type="SUPFAM" id="SSF52317">
    <property type="entry name" value="Class I glutamine amidotransferase-like"/>
    <property type="match status" value="1"/>
</dbReference>
<dbReference type="Gene3D" id="3.40.50.880">
    <property type="match status" value="1"/>
</dbReference>
<protein>
    <submittedName>
        <fullName evidence="3">ThuA domain-containing protein</fullName>
    </submittedName>
</protein>
<dbReference type="EMBL" id="JBELOE010000266">
    <property type="protein sequence ID" value="MER2493781.1"/>
    <property type="molecule type" value="Genomic_DNA"/>
</dbReference>